<evidence type="ECO:0000313" key="11">
    <source>
        <dbReference type="Ensembl" id="ENSPSTP00000008271.1"/>
    </source>
</evidence>
<evidence type="ECO:0000256" key="2">
    <source>
        <dbReference type="ARBA" id="ARBA00004319"/>
    </source>
</evidence>
<keyword evidence="7" id="KW-0676">Redox-active center</keyword>
<dbReference type="Ensembl" id="ENSPSTT00000008684.1">
    <property type="protein sequence ID" value="ENSPSTP00000008271.1"/>
    <property type="gene ID" value="ENSPSTG00000005845.1"/>
</dbReference>
<evidence type="ECO:0000256" key="8">
    <source>
        <dbReference type="RuleBase" id="RU004208"/>
    </source>
</evidence>
<dbReference type="FunFam" id="3.40.30.10:FF:000147">
    <property type="entry name" value="Thioredoxin domain-containing protein 5"/>
    <property type="match status" value="1"/>
</dbReference>
<dbReference type="Gene3D" id="3.40.30.10">
    <property type="entry name" value="Glutaredoxin"/>
    <property type="match status" value="2"/>
</dbReference>
<evidence type="ECO:0000256" key="5">
    <source>
        <dbReference type="ARBA" id="ARBA00022729"/>
    </source>
</evidence>
<reference evidence="11" key="2">
    <citation type="submission" date="2025-09" db="UniProtKB">
        <authorList>
            <consortium name="Ensembl"/>
        </authorList>
    </citation>
    <scope>IDENTIFICATION</scope>
</reference>
<feature type="signal peptide" evidence="9">
    <location>
        <begin position="1"/>
        <end position="30"/>
    </location>
</feature>
<dbReference type="PRINTS" id="PR00421">
    <property type="entry name" value="THIOREDOXIN"/>
</dbReference>
<dbReference type="PANTHER" id="PTHR45672:SF3">
    <property type="entry name" value="THIOREDOXIN DOMAIN-CONTAINING PROTEIN 5"/>
    <property type="match status" value="1"/>
</dbReference>
<protein>
    <recommendedName>
        <fullName evidence="4">protein disulfide-isomerase</fullName>
        <ecNumber evidence="4">5.3.4.1</ecNumber>
    </recommendedName>
</protein>
<dbReference type="Pfam" id="PF00085">
    <property type="entry name" value="Thioredoxin"/>
    <property type="match status" value="2"/>
</dbReference>
<evidence type="ECO:0000256" key="1">
    <source>
        <dbReference type="ARBA" id="ARBA00001182"/>
    </source>
</evidence>
<dbReference type="CDD" id="cd03005">
    <property type="entry name" value="PDI_a_ERp46"/>
    <property type="match status" value="2"/>
</dbReference>
<reference evidence="11" key="1">
    <citation type="submission" date="2025-08" db="UniProtKB">
        <authorList>
            <consortium name="Ensembl"/>
        </authorList>
    </citation>
    <scope>IDENTIFICATION</scope>
</reference>
<keyword evidence="6" id="KW-0677">Repeat</keyword>
<dbReference type="PANTHER" id="PTHR45672">
    <property type="entry name" value="PROTEIN DISULFIDE-ISOMERASE C17H9.14C-RELATED"/>
    <property type="match status" value="1"/>
</dbReference>
<organism evidence="11 12">
    <name type="scientific">Pavo cristatus</name>
    <name type="common">Indian peafowl</name>
    <name type="synonym">Blue peafowl</name>
    <dbReference type="NCBI Taxonomy" id="9049"/>
    <lineage>
        <taxon>Eukaryota</taxon>
        <taxon>Metazoa</taxon>
        <taxon>Chordata</taxon>
        <taxon>Craniata</taxon>
        <taxon>Vertebrata</taxon>
        <taxon>Euteleostomi</taxon>
        <taxon>Archelosauria</taxon>
        <taxon>Archosauria</taxon>
        <taxon>Dinosauria</taxon>
        <taxon>Saurischia</taxon>
        <taxon>Theropoda</taxon>
        <taxon>Coelurosauria</taxon>
        <taxon>Aves</taxon>
        <taxon>Neognathae</taxon>
        <taxon>Galloanserae</taxon>
        <taxon>Galliformes</taxon>
        <taxon>Phasianidae</taxon>
        <taxon>Phasianinae</taxon>
        <taxon>Pavo</taxon>
    </lineage>
</organism>
<evidence type="ECO:0000256" key="7">
    <source>
        <dbReference type="ARBA" id="ARBA00023284"/>
    </source>
</evidence>
<feature type="chain" id="PRO_5034529845" description="protein disulfide-isomerase" evidence="9">
    <location>
        <begin position="31"/>
        <end position="327"/>
    </location>
</feature>
<evidence type="ECO:0000256" key="3">
    <source>
        <dbReference type="ARBA" id="ARBA00006347"/>
    </source>
</evidence>
<feature type="domain" description="Thioredoxin" evidence="10">
    <location>
        <begin position="22"/>
        <end position="151"/>
    </location>
</feature>
<comment type="subcellular location">
    <subcellularLocation>
        <location evidence="2">Endoplasmic reticulum lumen</location>
    </subcellularLocation>
</comment>
<accession>A0A8C9F3P3</accession>
<evidence type="ECO:0000259" key="10">
    <source>
        <dbReference type="PROSITE" id="PS51352"/>
    </source>
</evidence>
<dbReference type="EC" id="5.3.4.1" evidence="4"/>
<dbReference type="InterPro" id="IPR017937">
    <property type="entry name" value="Thioredoxin_CS"/>
</dbReference>
<dbReference type="PROSITE" id="PS51352">
    <property type="entry name" value="THIOREDOXIN_2"/>
    <property type="match status" value="2"/>
</dbReference>
<evidence type="ECO:0000256" key="4">
    <source>
        <dbReference type="ARBA" id="ARBA00012723"/>
    </source>
</evidence>
<comment type="similarity">
    <text evidence="3 8">Belongs to the protein disulfide isomerase family.</text>
</comment>
<dbReference type="AlphaFoldDB" id="A0A8C9F3P3"/>
<feature type="domain" description="Thioredoxin" evidence="10">
    <location>
        <begin position="211"/>
        <end position="325"/>
    </location>
</feature>
<dbReference type="GO" id="GO:0003756">
    <property type="term" value="F:protein disulfide isomerase activity"/>
    <property type="evidence" value="ECO:0007669"/>
    <property type="project" value="UniProtKB-EC"/>
</dbReference>
<dbReference type="InterPro" id="IPR051063">
    <property type="entry name" value="PDI"/>
</dbReference>
<evidence type="ECO:0000256" key="9">
    <source>
        <dbReference type="SAM" id="SignalP"/>
    </source>
</evidence>
<dbReference type="InterPro" id="IPR036249">
    <property type="entry name" value="Thioredoxin-like_sf"/>
</dbReference>
<comment type="catalytic activity">
    <reaction evidence="1">
        <text>Catalyzes the rearrangement of -S-S- bonds in proteins.</text>
        <dbReference type="EC" id="5.3.4.1"/>
    </reaction>
</comment>
<dbReference type="Proteomes" id="UP000694428">
    <property type="component" value="Unplaced"/>
</dbReference>
<keyword evidence="5 9" id="KW-0732">Signal</keyword>
<dbReference type="PROSITE" id="PS00194">
    <property type="entry name" value="THIOREDOXIN_1"/>
    <property type="match status" value="2"/>
</dbReference>
<dbReference type="InterPro" id="IPR005788">
    <property type="entry name" value="PDI_thioredoxin-like_dom"/>
</dbReference>
<dbReference type="InterPro" id="IPR013766">
    <property type="entry name" value="Thioredoxin_domain"/>
</dbReference>
<dbReference type="GO" id="GO:0005788">
    <property type="term" value="C:endoplasmic reticulum lumen"/>
    <property type="evidence" value="ECO:0007669"/>
    <property type="project" value="UniProtKB-SubCell"/>
</dbReference>
<dbReference type="GO" id="GO:0006457">
    <property type="term" value="P:protein folding"/>
    <property type="evidence" value="ECO:0007669"/>
    <property type="project" value="TreeGrafter"/>
</dbReference>
<dbReference type="FunFam" id="3.40.30.10:FF:000146">
    <property type="entry name" value="Thioredoxin domain containing 5"/>
    <property type="match status" value="1"/>
</dbReference>
<dbReference type="NCBIfam" id="TIGR01126">
    <property type="entry name" value="pdi_dom"/>
    <property type="match status" value="1"/>
</dbReference>
<sequence>MASLRSGPAWCRLLAWAALGPVLCGGSVRAEPEPGAEPEADPHARHLYSAEMLRHGAAAAPHFVMFFAPWCGHCQRLQPTWNDLGDKYNNMENPQVYVVKVDCTTDTPLCSEFGVRGYPTLKLLKPGQEPLKYQGPRDFQALENWMLEKLNGEPSDPESAVEPPKAPEPKQGMYELSADSFKTHIAEGNLFHMPEMLVYRGLPSGKCETEMLVLNQATVLSLSEKDFDETIATGITFIKFYAPWCGHCKNLAPTWESLAKEQFPGLTDVKIAEVDCTVERNVCSRFSVRGYPTLLLFRGGKKVSEHNGTRDLESLHSFVLHQARDEL</sequence>
<dbReference type="SUPFAM" id="SSF52833">
    <property type="entry name" value="Thioredoxin-like"/>
    <property type="match status" value="2"/>
</dbReference>
<keyword evidence="12" id="KW-1185">Reference proteome</keyword>
<proteinExistence type="inferred from homology"/>
<evidence type="ECO:0000313" key="12">
    <source>
        <dbReference type="Proteomes" id="UP000694428"/>
    </source>
</evidence>
<name>A0A8C9F3P3_PAVCR</name>
<evidence type="ECO:0000256" key="6">
    <source>
        <dbReference type="ARBA" id="ARBA00022737"/>
    </source>
</evidence>